<reference evidence="2 3" key="1">
    <citation type="submission" date="2019-12" db="EMBL/GenBank/DDBJ databases">
        <title>Whole genome shotgun sequence of Streptomyces tubercidicus NBRC 13090.</title>
        <authorList>
            <person name="Ichikawa N."/>
            <person name="Kimura A."/>
            <person name="Kitahashi Y."/>
            <person name="Komaki H."/>
            <person name="Tamura T."/>
        </authorList>
    </citation>
    <scope>NUCLEOTIDE SEQUENCE [LARGE SCALE GENOMIC DNA]</scope>
    <source>
        <strain evidence="2 3">NBRC 13090</strain>
    </source>
</reference>
<dbReference type="InterPro" id="IPR029069">
    <property type="entry name" value="HotDog_dom_sf"/>
</dbReference>
<protein>
    <submittedName>
        <fullName evidence="2">UPF0336 protein</fullName>
    </submittedName>
</protein>
<dbReference type="RefSeq" id="WP_159748059.1">
    <property type="nucleotide sequence ID" value="NZ_BLIR01000003.1"/>
</dbReference>
<dbReference type="PIRSF" id="PIRSF018072">
    <property type="entry name" value="UCP018072"/>
    <property type="match status" value="1"/>
</dbReference>
<evidence type="ECO:0000313" key="2">
    <source>
        <dbReference type="EMBL" id="GFE41173.1"/>
    </source>
</evidence>
<dbReference type="InterPro" id="IPR039569">
    <property type="entry name" value="FAS1-like_DH_region"/>
</dbReference>
<dbReference type="GeneID" id="96286910"/>
<dbReference type="Pfam" id="PF13452">
    <property type="entry name" value="FAS1_DH_region"/>
    <property type="match status" value="1"/>
</dbReference>
<organism evidence="2 3">
    <name type="scientific">Streptomyces tubercidicus</name>
    <dbReference type="NCBI Taxonomy" id="47759"/>
    <lineage>
        <taxon>Bacteria</taxon>
        <taxon>Bacillati</taxon>
        <taxon>Actinomycetota</taxon>
        <taxon>Actinomycetes</taxon>
        <taxon>Kitasatosporales</taxon>
        <taxon>Streptomycetaceae</taxon>
        <taxon>Streptomyces</taxon>
    </lineage>
</organism>
<gene>
    <name evidence="2" type="ORF">Stube_58460</name>
</gene>
<proteinExistence type="predicted"/>
<dbReference type="AlphaFoldDB" id="A0A640UYK2"/>
<dbReference type="CDD" id="cd03441">
    <property type="entry name" value="R_hydratase_like"/>
    <property type="match status" value="1"/>
</dbReference>
<dbReference type="Gene3D" id="3.10.129.10">
    <property type="entry name" value="Hotdog Thioesterase"/>
    <property type="match status" value="1"/>
</dbReference>
<name>A0A640UYK2_9ACTN</name>
<dbReference type="SUPFAM" id="SSF54637">
    <property type="entry name" value="Thioesterase/thiol ester dehydrase-isomerase"/>
    <property type="match status" value="1"/>
</dbReference>
<evidence type="ECO:0000313" key="3">
    <source>
        <dbReference type="Proteomes" id="UP000431826"/>
    </source>
</evidence>
<dbReference type="EMBL" id="BLIR01000003">
    <property type="protein sequence ID" value="GFE41173.1"/>
    <property type="molecule type" value="Genomic_DNA"/>
</dbReference>
<feature type="domain" description="FAS1-like dehydratase" evidence="1">
    <location>
        <begin position="16"/>
        <end position="145"/>
    </location>
</feature>
<keyword evidence="3" id="KW-1185">Reference proteome</keyword>
<dbReference type="OrthoDB" id="5415111at2"/>
<accession>A0A640UYK2</accession>
<dbReference type="Proteomes" id="UP000431826">
    <property type="component" value="Unassembled WGS sequence"/>
</dbReference>
<dbReference type="InterPro" id="IPR016709">
    <property type="entry name" value="HadA-like"/>
</dbReference>
<evidence type="ECO:0000259" key="1">
    <source>
        <dbReference type="Pfam" id="PF13452"/>
    </source>
</evidence>
<comment type="caution">
    <text evidence="2">The sequence shown here is derived from an EMBL/GenBank/DDBJ whole genome shotgun (WGS) entry which is preliminary data.</text>
</comment>
<sequence>MTNSPGGPLALNTSYLGKWFPGAEPYEVTRAAIREFAEAVGDPNHLYHDPAVARAAGYPDVIAPPTFAGIVAGHAYWQLLEDPEFGLDPSGAVHAVQRFTFQRPLHAGDELWTDVTPEAMDTVAGRDRVTFRSVVRSARQQPVATVLTTLLAE</sequence>